<dbReference type="CDD" id="cd01299">
    <property type="entry name" value="Met_dep_hydrolase_A"/>
    <property type="match status" value="1"/>
</dbReference>
<keyword evidence="2" id="KW-0378">Hydrolase</keyword>
<sequence length="418" mass="43046">MSEPVPAGPAAFLIRDVNLIDGHDGRGRPRSAVVVDGRRIAWIGPAESAPPFPAHAILDGAGCSLLPGLINSHVHLSADAGPDFTRQIESDSLPLATLKSATTAAATLRAGVTSVRDCGAADGVVIELAKGIDDGIVPGPRVRAAGRVITMTGGHGHFIGREADGVDGVRAATRAELKAGAHFIKAMATGGVLTAGVDPGHTALVREELAVAAQEAHNAGRRITVHAIGNQGIKNALRAGVDSIEHGIRLDDEALDLAVARGAYLVPTLLAVASIVTAGTGAGMPPWVHEKAEREAERHRESFVAAVRSGLRIAAGTDAGTPFNPHTDLVRELELMVRYGLSAPEVIRAATRNAAENMDVLHDTGTVDVGKLADLVLVEGDPAADIGALARIRLVVKDGRIVHGCARAGGDARVGRAS</sequence>
<evidence type="ECO:0000313" key="2">
    <source>
        <dbReference type="EMBL" id="NYE15574.1"/>
    </source>
</evidence>
<dbReference type="SUPFAM" id="SSF51338">
    <property type="entry name" value="Composite domain of metallo-dependent hydrolases"/>
    <property type="match status" value="1"/>
</dbReference>
<dbReference type="InterPro" id="IPR057744">
    <property type="entry name" value="OTAase-like"/>
</dbReference>
<gene>
    <name evidence="2" type="ORF">BJ999_005870</name>
</gene>
<comment type="caution">
    <text evidence="2">The sequence shown here is derived from an EMBL/GenBank/DDBJ whole genome shotgun (WGS) entry which is preliminary data.</text>
</comment>
<dbReference type="InterPro" id="IPR006680">
    <property type="entry name" value="Amidohydro-rel"/>
</dbReference>
<organism evidence="2 3">
    <name type="scientific">Actinomadura citrea</name>
    <dbReference type="NCBI Taxonomy" id="46158"/>
    <lineage>
        <taxon>Bacteria</taxon>
        <taxon>Bacillati</taxon>
        <taxon>Actinomycetota</taxon>
        <taxon>Actinomycetes</taxon>
        <taxon>Streptosporangiales</taxon>
        <taxon>Thermomonosporaceae</taxon>
        <taxon>Actinomadura</taxon>
    </lineage>
</organism>
<evidence type="ECO:0000259" key="1">
    <source>
        <dbReference type="Pfam" id="PF01979"/>
    </source>
</evidence>
<dbReference type="InterPro" id="IPR051781">
    <property type="entry name" value="Metallo-dep_Hydrolase"/>
</dbReference>
<dbReference type="InterPro" id="IPR011059">
    <property type="entry name" value="Metal-dep_hydrolase_composite"/>
</dbReference>
<dbReference type="PANTHER" id="PTHR43135">
    <property type="entry name" value="ALPHA-D-RIBOSE 1-METHYLPHOSPHONATE 5-TRIPHOSPHATE DIPHOSPHATASE"/>
    <property type="match status" value="1"/>
</dbReference>
<dbReference type="Gene3D" id="2.30.40.10">
    <property type="entry name" value="Urease, subunit C, domain 1"/>
    <property type="match status" value="1"/>
</dbReference>
<dbReference type="PANTHER" id="PTHR43135:SF3">
    <property type="entry name" value="ALPHA-D-RIBOSE 1-METHYLPHOSPHONATE 5-TRIPHOSPHATE DIPHOSPHATASE"/>
    <property type="match status" value="1"/>
</dbReference>
<dbReference type="Gene3D" id="3.20.20.140">
    <property type="entry name" value="Metal-dependent hydrolases"/>
    <property type="match status" value="1"/>
</dbReference>
<feature type="domain" description="Amidohydrolase-related" evidence="1">
    <location>
        <begin position="65"/>
        <end position="402"/>
    </location>
</feature>
<accession>A0A7Y9GFJ7</accession>
<dbReference type="Pfam" id="PF01979">
    <property type="entry name" value="Amidohydro_1"/>
    <property type="match status" value="1"/>
</dbReference>
<reference evidence="2 3" key="1">
    <citation type="submission" date="2020-07" db="EMBL/GenBank/DDBJ databases">
        <title>Sequencing the genomes of 1000 actinobacteria strains.</title>
        <authorList>
            <person name="Klenk H.-P."/>
        </authorList>
    </citation>
    <scope>NUCLEOTIDE SEQUENCE [LARGE SCALE GENOMIC DNA]</scope>
    <source>
        <strain evidence="2 3">DSM 43461</strain>
    </source>
</reference>
<protein>
    <submittedName>
        <fullName evidence="2">Imidazolonepropionase-like amidohydrolase</fullName>
    </submittedName>
</protein>
<dbReference type="AlphaFoldDB" id="A0A7Y9GFJ7"/>
<dbReference type="Proteomes" id="UP000591272">
    <property type="component" value="Unassembled WGS sequence"/>
</dbReference>
<dbReference type="EMBL" id="JACCBT010000001">
    <property type="protein sequence ID" value="NYE15574.1"/>
    <property type="molecule type" value="Genomic_DNA"/>
</dbReference>
<proteinExistence type="predicted"/>
<dbReference type="RefSeq" id="WP_179836248.1">
    <property type="nucleotide sequence ID" value="NZ_BMRD01000004.1"/>
</dbReference>
<keyword evidence="3" id="KW-1185">Reference proteome</keyword>
<dbReference type="GO" id="GO:0016810">
    <property type="term" value="F:hydrolase activity, acting on carbon-nitrogen (but not peptide) bonds"/>
    <property type="evidence" value="ECO:0007669"/>
    <property type="project" value="InterPro"/>
</dbReference>
<dbReference type="InterPro" id="IPR032466">
    <property type="entry name" value="Metal_Hydrolase"/>
</dbReference>
<evidence type="ECO:0000313" key="3">
    <source>
        <dbReference type="Proteomes" id="UP000591272"/>
    </source>
</evidence>
<name>A0A7Y9GFJ7_9ACTN</name>
<dbReference type="SUPFAM" id="SSF51556">
    <property type="entry name" value="Metallo-dependent hydrolases"/>
    <property type="match status" value="1"/>
</dbReference>